<proteinExistence type="predicted"/>
<evidence type="ECO:0000256" key="1">
    <source>
        <dbReference type="ARBA" id="ARBA00022737"/>
    </source>
</evidence>
<dbReference type="OMA" id="GIWYFKN"/>
<dbReference type="VEuPathDB" id="CryptoDB:Vbra_15016"/>
<evidence type="ECO:0000256" key="2">
    <source>
        <dbReference type="SAM" id="MobiDB-lite"/>
    </source>
</evidence>
<accession>A0A0G4FC35</accession>
<evidence type="ECO:0000313" key="4">
    <source>
        <dbReference type="Proteomes" id="UP000041254"/>
    </source>
</evidence>
<dbReference type="OrthoDB" id="270720at2759"/>
<feature type="compositionally biased region" description="Acidic residues" evidence="2">
    <location>
        <begin position="90"/>
        <end position="100"/>
    </location>
</feature>
<dbReference type="PANTHER" id="PTHR43215:SF14">
    <property type="entry name" value="RADIAL SPOKE HEAD 1 HOMOLOG"/>
    <property type="match status" value="1"/>
</dbReference>
<dbReference type="AlphaFoldDB" id="A0A0G4FC35"/>
<dbReference type="Pfam" id="PF02493">
    <property type="entry name" value="MORN"/>
    <property type="match status" value="6"/>
</dbReference>
<keyword evidence="4" id="KW-1185">Reference proteome</keyword>
<dbReference type="SUPFAM" id="SSF82185">
    <property type="entry name" value="Histone H3 K4-specific methyltransferase SET7/9 N-terminal domain"/>
    <property type="match status" value="2"/>
</dbReference>
<dbReference type="SMART" id="SM00698">
    <property type="entry name" value="MORN"/>
    <property type="match status" value="6"/>
</dbReference>
<reference evidence="3 4" key="1">
    <citation type="submission" date="2014-11" db="EMBL/GenBank/DDBJ databases">
        <authorList>
            <person name="Zhu J."/>
            <person name="Qi W."/>
            <person name="Song R."/>
        </authorList>
    </citation>
    <scope>NUCLEOTIDE SEQUENCE [LARGE SCALE GENOMIC DNA]</scope>
</reference>
<dbReference type="PANTHER" id="PTHR43215">
    <property type="entry name" value="RADIAL SPOKE HEAD 1 HOMOLOG"/>
    <property type="match status" value="1"/>
</dbReference>
<feature type="region of interest" description="Disordered" evidence="2">
    <location>
        <begin position="87"/>
        <end position="106"/>
    </location>
</feature>
<dbReference type="Gene3D" id="2.20.110.10">
    <property type="entry name" value="Histone H3 K4-specific methyltransferase SET7/9 N-terminal domain"/>
    <property type="match status" value="2"/>
</dbReference>
<organism evidence="3 4">
    <name type="scientific">Vitrella brassicaformis (strain CCMP3155)</name>
    <dbReference type="NCBI Taxonomy" id="1169540"/>
    <lineage>
        <taxon>Eukaryota</taxon>
        <taxon>Sar</taxon>
        <taxon>Alveolata</taxon>
        <taxon>Colpodellida</taxon>
        <taxon>Vitrellaceae</taxon>
        <taxon>Vitrella</taxon>
    </lineage>
</organism>
<sequence>MAEEEKAPPPPYTLETAEGLLTRSRGFTGKGKATYKLDEEVIETYEGDFDDGIRQGKGSYVYKNGDKYIGGFHENLKQGLGRLTYKPPAAEEEAGEEEGEEAKPKRGGRYYGEYVQGLREGSGTFHYANGDVYSGDWKEGKKHGWGNYTFAKDQTKYEGTWANGRFQSGRWIFPTGIFYVGGYRYNKPNGEGVFVFLNGNQLVGDYTQTLEAVEAEEGKEVKEEPGEGEEGVRAAPVKEPKVLGVQWVSREATVVRSARLSAR</sequence>
<evidence type="ECO:0008006" key="5">
    <source>
        <dbReference type="Google" id="ProtNLM"/>
    </source>
</evidence>
<dbReference type="PhylomeDB" id="A0A0G4FC35"/>
<evidence type="ECO:0000313" key="3">
    <source>
        <dbReference type="EMBL" id="CEM10762.1"/>
    </source>
</evidence>
<dbReference type="InParanoid" id="A0A0G4FC35"/>
<protein>
    <recommendedName>
        <fullName evidence="5">Radial spoke head 1 homolog</fullName>
    </recommendedName>
</protein>
<dbReference type="STRING" id="1169540.A0A0G4FC35"/>
<dbReference type="InterPro" id="IPR003409">
    <property type="entry name" value="MORN"/>
</dbReference>
<gene>
    <name evidence="3" type="ORF">Vbra_15016</name>
</gene>
<dbReference type="Proteomes" id="UP000041254">
    <property type="component" value="Unassembled WGS sequence"/>
</dbReference>
<dbReference type="EMBL" id="CDMY01000405">
    <property type="protein sequence ID" value="CEM10762.1"/>
    <property type="molecule type" value="Genomic_DNA"/>
</dbReference>
<name>A0A0G4FC35_VITBC</name>
<keyword evidence="1" id="KW-0677">Repeat</keyword>